<protein>
    <recommendedName>
        <fullName evidence="4">Alpha/beta hydrolase</fullName>
    </recommendedName>
</protein>
<gene>
    <name evidence="2" type="ORF">DFJ68_3442</name>
</gene>
<evidence type="ECO:0008006" key="4">
    <source>
        <dbReference type="Google" id="ProtNLM"/>
    </source>
</evidence>
<feature type="region of interest" description="Disordered" evidence="1">
    <location>
        <begin position="102"/>
        <end position="138"/>
    </location>
</feature>
<organism evidence="2 3">
    <name type="scientific">Terracoccus luteus</name>
    <dbReference type="NCBI Taxonomy" id="53356"/>
    <lineage>
        <taxon>Bacteria</taxon>
        <taxon>Bacillati</taxon>
        <taxon>Actinomycetota</taxon>
        <taxon>Actinomycetes</taxon>
        <taxon>Micrococcales</taxon>
        <taxon>Intrasporangiaceae</taxon>
        <taxon>Terracoccus</taxon>
    </lineage>
</organism>
<sequence>MPIVYVHGVAVRDDDPDLARRAKPLGEVPWPTIEAHLREHVAPAVSDDPEGVPVLRVHWGDLGARFAWGGRSLVSRPGNPTGVPAAALEGVARAQDAVADLADETTDGPGSGSPASELPASSAGPSAGQADPPASDRIGLRERGIRGLSRTVTALRRPFEDFVPVFIGDVLTYVATRGTAEAPGPIVQRVLDGLEVASFAAHSRGEPLVVLTHSMGGQIVYDVLTHFLPRMPELHDVRVDFWCAAASQVGFFEELGLFLESDPDRGPHEGDPSGGLTPMPSEQFLGGWWNVWDHSDLLSFRAAGIIDGVDDSAFFASGSLATDHNKYLVQPEFYRLFAERVRASLAAGER</sequence>
<proteinExistence type="predicted"/>
<comment type="caution">
    <text evidence="2">The sequence shown here is derived from an EMBL/GenBank/DDBJ whole genome shotgun (WGS) entry which is preliminary data.</text>
</comment>
<dbReference type="EMBL" id="RBXT01000001">
    <property type="protein sequence ID" value="RKT79963.1"/>
    <property type="molecule type" value="Genomic_DNA"/>
</dbReference>
<dbReference type="AlphaFoldDB" id="A0A495Y3Y3"/>
<dbReference type="RefSeq" id="WP_170165816.1">
    <property type="nucleotide sequence ID" value="NZ_RBXT01000001.1"/>
</dbReference>
<evidence type="ECO:0000256" key="1">
    <source>
        <dbReference type="SAM" id="MobiDB-lite"/>
    </source>
</evidence>
<accession>A0A495Y3Y3</accession>
<reference evidence="2 3" key="1">
    <citation type="submission" date="2018-10" db="EMBL/GenBank/DDBJ databases">
        <title>Sequencing the genomes of 1000 actinobacteria strains.</title>
        <authorList>
            <person name="Klenk H.-P."/>
        </authorList>
    </citation>
    <scope>NUCLEOTIDE SEQUENCE [LARGE SCALE GENOMIC DNA]</scope>
    <source>
        <strain evidence="2 3">DSM 44267</strain>
    </source>
</reference>
<evidence type="ECO:0000313" key="2">
    <source>
        <dbReference type="EMBL" id="RKT79963.1"/>
    </source>
</evidence>
<evidence type="ECO:0000313" key="3">
    <source>
        <dbReference type="Proteomes" id="UP000278440"/>
    </source>
</evidence>
<keyword evidence="3" id="KW-1185">Reference proteome</keyword>
<name>A0A495Y3Y3_9MICO</name>
<dbReference type="Proteomes" id="UP000278440">
    <property type="component" value="Unassembled WGS sequence"/>
</dbReference>
<feature type="compositionally biased region" description="Low complexity" evidence="1">
    <location>
        <begin position="112"/>
        <end position="137"/>
    </location>
</feature>